<proteinExistence type="predicted"/>
<sequence>MNDKLNWDNFNEAEKDAIAIAYKNMLDGTEEPIFPRCHILFDTLSELLADVSMVTPELSSRLCGELQCIAKVLLELPPSLANQEEMSDEEVQKTLLQNIVASFVARQFHQIIAQCNTASQMAVMGLTGGDNESIH</sequence>
<accession>A0A4P7CKL2</accession>
<evidence type="ECO:0000313" key="1">
    <source>
        <dbReference type="EMBL" id="QBQ63877.1"/>
    </source>
</evidence>
<gene>
    <name evidence="1" type="ORF">EXH44_06340</name>
</gene>
<evidence type="ECO:0000313" key="2">
    <source>
        <dbReference type="Proteomes" id="UP000294444"/>
    </source>
</evidence>
<dbReference type="KEGG" id="aio:EXH44_06340"/>
<dbReference type="AlphaFoldDB" id="A0A4P7CKL2"/>
<dbReference type="Proteomes" id="UP000294444">
    <property type="component" value="Chromosome"/>
</dbReference>
<keyword evidence="2" id="KW-1185">Reference proteome</keyword>
<dbReference type="RefSeq" id="WP_162856718.1">
    <property type="nucleotide sequence ID" value="NZ_CP038145.1"/>
</dbReference>
<protein>
    <submittedName>
        <fullName evidence="1">Uncharacterized protein</fullName>
    </submittedName>
</protein>
<name>A0A4P7CKL2_9PAST</name>
<reference evidence="1 2" key="1">
    <citation type="submission" date="2019-03" db="EMBL/GenBank/DDBJ databases">
        <authorList>
            <person name="Che Y."/>
            <person name="Zhou L."/>
        </authorList>
    </citation>
    <scope>NUCLEOTIDE SEQUENCE [LARGE SCALE GENOMIC DNA]</scope>
    <source>
        <strain evidence="1 2">AIFJ1607</strain>
    </source>
</reference>
<organism evidence="1 2">
    <name type="scientific">Actinobacillus indolicus</name>
    <dbReference type="NCBI Taxonomy" id="51049"/>
    <lineage>
        <taxon>Bacteria</taxon>
        <taxon>Pseudomonadati</taxon>
        <taxon>Pseudomonadota</taxon>
        <taxon>Gammaproteobacteria</taxon>
        <taxon>Pasteurellales</taxon>
        <taxon>Pasteurellaceae</taxon>
        <taxon>Actinobacillus</taxon>
    </lineage>
</organism>
<dbReference type="EMBL" id="CP038145">
    <property type="protein sequence ID" value="QBQ63877.1"/>
    <property type="molecule type" value="Genomic_DNA"/>
</dbReference>